<name>A0A428S0N3_9HYPO</name>
<gene>
    <name evidence="2" type="ORF">CDV31_016850</name>
</gene>
<feature type="non-terminal residue" evidence="2">
    <location>
        <position position="95"/>
    </location>
</feature>
<keyword evidence="1" id="KW-0812">Transmembrane</keyword>
<evidence type="ECO:0000313" key="2">
    <source>
        <dbReference type="EMBL" id="RSL83253.1"/>
    </source>
</evidence>
<evidence type="ECO:0000313" key="3">
    <source>
        <dbReference type="Proteomes" id="UP000288429"/>
    </source>
</evidence>
<protein>
    <submittedName>
        <fullName evidence="2">Uncharacterized protein</fullName>
    </submittedName>
</protein>
<comment type="caution">
    <text evidence="2">The sequence shown here is derived from an EMBL/GenBank/DDBJ whole genome shotgun (WGS) entry which is preliminary data.</text>
</comment>
<keyword evidence="1" id="KW-0472">Membrane</keyword>
<feature type="transmembrane region" description="Helical" evidence="1">
    <location>
        <begin position="12"/>
        <end position="35"/>
    </location>
</feature>
<proteinExistence type="predicted"/>
<dbReference type="EMBL" id="NIZV01000660">
    <property type="protein sequence ID" value="RSL83253.1"/>
    <property type="molecule type" value="Genomic_DNA"/>
</dbReference>
<dbReference type="AlphaFoldDB" id="A0A428S0N3"/>
<reference evidence="2 3" key="1">
    <citation type="submission" date="2017-06" db="EMBL/GenBank/DDBJ databases">
        <title>Cmopartive genomic analysis of Ambrosia Fusariam Clade fungi.</title>
        <authorList>
            <person name="Stajich J.E."/>
            <person name="Carrillo J."/>
            <person name="Kijimoto T."/>
            <person name="Eskalen A."/>
            <person name="O'Donnell K."/>
            <person name="Kasson M."/>
        </authorList>
    </citation>
    <scope>NUCLEOTIDE SEQUENCE [LARGE SCALE GENOMIC DNA]</scope>
    <source>
        <strain evidence="2 3">NRRL 20438</strain>
    </source>
</reference>
<organism evidence="2 3">
    <name type="scientific">Fusarium ambrosium</name>
    <dbReference type="NCBI Taxonomy" id="131363"/>
    <lineage>
        <taxon>Eukaryota</taxon>
        <taxon>Fungi</taxon>
        <taxon>Dikarya</taxon>
        <taxon>Ascomycota</taxon>
        <taxon>Pezizomycotina</taxon>
        <taxon>Sordariomycetes</taxon>
        <taxon>Hypocreomycetidae</taxon>
        <taxon>Hypocreales</taxon>
        <taxon>Nectriaceae</taxon>
        <taxon>Fusarium</taxon>
        <taxon>Fusarium solani species complex</taxon>
    </lineage>
</organism>
<keyword evidence="3" id="KW-1185">Reference proteome</keyword>
<dbReference type="Proteomes" id="UP000288429">
    <property type="component" value="Unassembled WGS sequence"/>
</dbReference>
<accession>A0A428S0N3</accession>
<evidence type="ECO:0000256" key="1">
    <source>
        <dbReference type="SAM" id="Phobius"/>
    </source>
</evidence>
<sequence>MGASTSSGPLPPVYFILFLIVEPSVILVSLVALFISPGNFFTSLAPDTSSGLLFQRDLSLNTCAAVESWNTPQLRVLLYQFSGALAFSAIIEPSL</sequence>
<keyword evidence="1" id="KW-1133">Transmembrane helix</keyword>